<dbReference type="GO" id="GO:0007165">
    <property type="term" value="P:signal transduction"/>
    <property type="evidence" value="ECO:0007669"/>
    <property type="project" value="UniProtKB-KW"/>
</dbReference>
<keyword evidence="5" id="KW-1133">Transmembrane helix</keyword>
<dbReference type="Proteomes" id="UP000000329">
    <property type="component" value="Chromosome"/>
</dbReference>
<dbReference type="Gene3D" id="1.10.287.950">
    <property type="entry name" value="Methyl-accepting chemotaxis protein"/>
    <property type="match status" value="1"/>
</dbReference>
<keyword evidence="4" id="KW-0807">Transducer</keyword>
<dbReference type="PANTHER" id="PTHR43531:SF14">
    <property type="entry name" value="METHYL-ACCEPTING CHEMOTAXIS PROTEIN I-RELATED"/>
    <property type="match status" value="1"/>
</dbReference>
<evidence type="ECO:0000313" key="9">
    <source>
        <dbReference type="Proteomes" id="UP000000329"/>
    </source>
</evidence>
<dbReference type="CDD" id="cd06225">
    <property type="entry name" value="HAMP"/>
    <property type="match status" value="1"/>
</dbReference>
<evidence type="ECO:0000259" key="6">
    <source>
        <dbReference type="PROSITE" id="PS50111"/>
    </source>
</evidence>
<evidence type="ECO:0000256" key="4">
    <source>
        <dbReference type="PROSITE-ProRule" id="PRU00284"/>
    </source>
</evidence>
<feature type="domain" description="Methyl-accepting transducer" evidence="6">
    <location>
        <begin position="270"/>
        <end position="499"/>
    </location>
</feature>
<keyword evidence="5" id="KW-0472">Membrane</keyword>
<dbReference type="GO" id="GO:0004888">
    <property type="term" value="F:transmembrane signaling receptor activity"/>
    <property type="evidence" value="ECO:0007669"/>
    <property type="project" value="TreeGrafter"/>
</dbReference>
<dbReference type="FunFam" id="1.10.287.950:FF:000001">
    <property type="entry name" value="Methyl-accepting chemotaxis sensory transducer"/>
    <property type="match status" value="1"/>
</dbReference>
<dbReference type="AlphaFoldDB" id="D8IP57"/>
<evidence type="ECO:0000256" key="1">
    <source>
        <dbReference type="ARBA" id="ARBA00004370"/>
    </source>
</evidence>
<dbReference type="SMART" id="SM00304">
    <property type="entry name" value="HAMP"/>
    <property type="match status" value="1"/>
</dbReference>
<evidence type="ECO:0000256" key="3">
    <source>
        <dbReference type="ARBA" id="ARBA00029447"/>
    </source>
</evidence>
<dbReference type="InterPro" id="IPR003660">
    <property type="entry name" value="HAMP_dom"/>
</dbReference>
<gene>
    <name evidence="8" type="ordered locus">Hsero_1361</name>
</gene>
<dbReference type="PROSITE" id="PS50111">
    <property type="entry name" value="CHEMOTAXIS_TRANSDUC_2"/>
    <property type="match status" value="1"/>
</dbReference>
<dbReference type="Pfam" id="PF00672">
    <property type="entry name" value="HAMP"/>
    <property type="match status" value="1"/>
</dbReference>
<feature type="transmembrane region" description="Helical" evidence="5">
    <location>
        <begin position="189"/>
        <end position="211"/>
    </location>
</feature>
<comment type="similarity">
    <text evidence="3">Belongs to the methyl-accepting chemotaxis (MCP) protein family.</text>
</comment>
<keyword evidence="5" id="KW-0812">Transmembrane</keyword>
<dbReference type="Gene3D" id="6.10.340.10">
    <property type="match status" value="1"/>
</dbReference>
<evidence type="ECO:0000259" key="7">
    <source>
        <dbReference type="PROSITE" id="PS50885"/>
    </source>
</evidence>
<dbReference type="CDD" id="cd19411">
    <property type="entry name" value="MCP2201-like_sensor"/>
    <property type="match status" value="1"/>
</dbReference>
<dbReference type="KEGG" id="hse:Hsero_1361"/>
<dbReference type="EMBL" id="CP002039">
    <property type="protein sequence ID" value="ADJ62877.1"/>
    <property type="molecule type" value="Genomic_DNA"/>
</dbReference>
<evidence type="ECO:0000313" key="8">
    <source>
        <dbReference type="EMBL" id="ADJ62877.1"/>
    </source>
</evidence>
<name>D8IP57_HERSS</name>
<dbReference type="GO" id="GO:0005886">
    <property type="term" value="C:plasma membrane"/>
    <property type="evidence" value="ECO:0007669"/>
    <property type="project" value="TreeGrafter"/>
</dbReference>
<dbReference type="Pfam" id="PF00015">
    <property type="entry name" value="MCPsignal"/>
    <property type="match status" value="1"/>
</dbReference>
<dbReference type="CDD" id="cd11386">
    <property type="entry name" value="MCP_signal"/>
    <property type="match status" value="1"/>
</dbReference>
<keyword evidence="2" id="KW-0488">Methylation</keyword>
<comment type="subcellular location">
    <subcellularLocation>
        <location evidence="1">Membrane</location>
    </subcellularLocation>
</comment>
<dbReference type="PANTHER" id="PTHR43531">
    <property type="entry name" value="PROTEIN ICFG"/>
    <property type="match status" value="1"/>
</dbReference>
<reference evidence="8 9" key="1">
    <citation type="submission" date="2010-04" db="EMBL/GenBank/DDBJ databases">
        <title>The genome of Herbaspirillum seropedicae SmR1, an endophytic, nitrogen-fixing, plant-growth promoting beta-Proteobacteria.</title>
        <authorList>
            <person name="Pedrosa F.O."/>
            <person name="Monteiro R.A."/>
            <person name="Wassem R."/>
            <person name="Cruz L.M."/>
            <person name="Ayub R.A."/>
            <person name="Colauto N.B."/>
            <person name="Fernandez M.A."/>
            <person name="Fungaro M.H.P."/>
            <person name="Grisard E.C."/>
            <person name="Hungria M."/>
            <person name="Madeira H.M.F."/>
            <person name="Nodari R.O."/>
            <person name="Osaku C.A."/>
            <person name="Petzl-Erler M.L."/>
            <person name="Terenzi H."/>
            <person name="Vieira L.G.E."/>
            <person name="Almeida M.I.M."/>
            <person name="Alves L.R."/>
            <person name="Arantes O.M.N."/>
            <person name="Balsanelli E."/>
            <person name="Barcellos F.G."/>
            <person name="Baura V.A."/>
            <person name="Binde D.R."/>
            <person name="Campo R.J."/>
            <person name="Chubatsu L.S."/>
            <person name="Chueire L.M.O."/>
            <person name="Ciferri R.R."/>
            <person name="Correa L.C."/>
            <person name="da Conceicao Silva J.L."/>
            <person name="Dabul A.N.G."/>
            <person name="Dambros B.P."/>
            <person name="Faoro H."/>
            <person name="Favetti A."/>
            <person name="Friedermann G."/>
            <person name="Furlaneto M.C."/>
            <person name="Gasques L.S."/>
            <person name="Gimenes C.C.T."/>
            <person name="Gioppo N.M.R."/>
            <person name="Glienke-Blanco C."/>
            <person name="Godoy L.P."/>
            <person name="Guerra M.P."/>
            <person name="Karp S."/>
            <person name="Kava-Cordeiro V."/>
            <person name="Margarido V.P."/>
            <person name="Mathioni S.M."/>
            <person name="Menck-Soares M.A."/>
            <person name="Murace N.K."/>
            <person name="Nicolas M.F."/>
            <person name="Oliveira C.E.C."/>
            <person name="Pagnan N.A.B."/>
            <person name="Pamphile J.A."/>
            <person name="Patussi E.V."/>
            <person name="Pereira L.F.P."/>
            <person name="Pereira-Ferrari L."/>
            <person name="Pinto F.G.S."/>
            <person name="Precoma C."/>
            <person name="Prioli A.J."/>
            <person name="Prioli S.M.A.P."/>
            <person name="Raittz R.T."/>
            <person name="Ramos H.J.O."/>
            <person name="Ribeiro E.M.S.F."/>
            <person name="Rigo L.U."/>
            <person name="Rocha C.L.M.S.C."/>
            <person name="Rocha S.N."/>
            <person name="Santos K."/>
            <person name="Satori D."/>
            <person name="Silva A.G."/>
            <person name="Simao R.C.G."/>
            <person name="Soares M.A.M."/>
            <person name="Souza E.M."/>
            <person name="Steffens M.B.R."/>
            <person name="Steindel M."/>
            <person name="Tadra-Sfeir M.Z."/>
            <person name="Takahashi E.K."/>
            <person name="Torres R.A."/>
            <person name="Valle J.S."/>
            <person name="Vernal J.I."/>
            <person name="Vilas-Boas L.A."/>
            <person name="Watanabe M.A.E."/>
            <person name="Weiss V.A."/>
            <person name="Yates M.A."/>
            <person name="Souza E.M."/>
        </authorList>
    </citation>
    <scope>NUCLEOTIDE SEQUENCE [LARGE SCALE GENOMIC DNA]</scope>
    <source>
        <strain evidence="8 9">SmR1</strain>
    </source>
</reference>
<dbReference type="GO" id="GO:0006935">
    <property type="term" value="P:chemotaxis"/>
    <property type="evidence" value="ECO:0007669"/>
    <property type="project" value="TreeGrafter"/>
</dbReference>
<dbReference type="InterPro" id="IPR051310">
    <property type="entry name" value="MCP_chemotaxis"/>
</dbReference>
<dbReference type="HOGENOM" id="CLU_000445_107_16_4"/>
<dbReference type="STRING" id="757424.Hsero_1361"/>
<keyword evidence="9" id="KW-1185">Reference proteome</keyword>
<sequence>MMKISDMKISVRLGACFAALIVVMCVIAGVGVKNLLMVSDATDEIVNDRYVKVALGTQITDKVNTGARSLRNAIMARNPEEQKKYLDRMDTYTSQVSEHLAEMEKRTNTPRGSELLAALKQARADYSKERIKVVDLIHQQKRDEATAHLFDKTIPVQDKYFAAVKEMVSFQSSLMDKSAERASAASSSAINIMLVLSGVAVLLSALCAMLITRSITRPLNEAVQVATAVAAGDLTVQIEATSKDETGALLGALKSMNDNLHRIVAEVRAGTDTINTASREIATGNLDLSSRTEQQAGALEETASAMEELTSTVRQNADNARQANTLAETASQVAIQGGSVVGEVVQTMGQINDASRKIVDIISVIDGIAFQTNILALNAAVEAARAGEQGRGFAVVASEVRTLAQRSAAAAKEIKSLIDASVERVESGSRLVGQAGATMEEVVASVKRVTDVVAEITAASGEQSDGIEQINQAIVQMDEVTQQNAALVEQAAAAAQSLQEQSGRLSDTVGIFRLGNDHAHQPSPLSAPVQRSVQVAPARPVLARKPVTRTSAPAKSIPAAQPVAQAALADGQWEQF</sequence>
<dbReference type="InterPro" id="IPR004089">
    <property type="entry name" value="MCPsignal_dom"/>
</dbReference>
<dbReference type="InterPro" id="IPR024478">
    <property type="entry name" value="HlyB_4HB_MCP"/>
</dbReference>
<proteinExistence type="inferred from homology"/>
<dbReference type="InterPro" id="IPR047347">
    <property type="entry name" value="YvaQ-like_sensor"/>
</dbReference>
<accession>D8IP57</accession>
<dbReference type="SMART" id="SM00283">
    <property type="entry name" value="MA"/>
    <property type="match status" value="1"/>
</dbReference>
<organism evidence="8 9">
    <name type="scientific">Herbaspirillum seropedicae (strain SmR1)</name>
    <dbReference type="NCBI Taxonomy" id="757424"/>
    <lineage>
        <taxon>Bacteria</taxon>
        <taxon>Pseudomonadati</taxon>
        <taxon>Pseudomonadota</taxon>
        <taxon>Betaproteobacteria</taxon>
        <taxon>Burkholderiales</taxon>
        <taxon>Oxalobacteraceae</taxon>
        <taxon>Herbaspirillum</taxon>
    </lineage>
</organism>
<feature type="domain" description="HAMP" evidence="7">
    <location>
        <begin position="213"/>
        <end position="265"/>
    </location>
</feature>
<evidence type="ECO:0000256" key="5">
    <source>
        <dbReference type="SAM" id="Phobius"/>
    </source>
</evidence>
<dbReference type="Pfam" id="PF12729">
    <property type="entry name" value="4HB_MCP_1"/>
    <property type="match status" value="1"/>
</dbReference>
<dbReference type="SUPFAM" id="SSF58104">
    <property type="entry name" value="Methyl-accepting chemotaxis protein (MCP) signaling domain"/>
    <property type="match status" value="1"/>
</dbReference>
<dbReference type="PROSITE" id="PS50885">
    <property type="entry name" value="HAMP"/>
    <property type="match status" value="1"/>
</dbReference>
<protein>
    <submittedName>
        <fullName evidence="8">Methyl-accepting chemotaxis protein</fullName>
    </submittedName>
</protein>
<evidence type="ECO:0000256" key="2">
    <source>
        <dbReference type="ARBA" id="ARBA00022481"/>
    </source>
</evidence>
<dbReference type="eggNOG" id="COG0840">
    <property type="taxonomic scope" value="Bacteria"/>
</dbReference>